<dbReference type="RefSeq" id="WP_124794869.1">
    <property type="nucleotide sequence ID" value="NZ_RQYC01000008.1"/>
</dbReference>
<evidence type="ECO:0000313" key="3">
    <source>
        <dbReference type="EMBL" id="RRD90040.1"/>
    </source>
</evidence>
<proteinExistence type="inferred from homology"/>
<name>A0A3P2A726_9NEIS</name>
<comment type="caution">
    <text evidence="3">The sequence shown here is derived from an EMBL/GenBank/DDBJ whole genome shotgun (WGS) entry which is preliminary data.</text>
</comment>
<dbReference type="InterPro" id="IPR050563">
    <property type="entry name" value="4-hydroxybenzoyl-CoA_TE"/>
</dbReference>
<protein>
    <submittedName>
        <fullName evidence="3">Acyl-CoA thioesterase</fullName>
    </submittedName>
</protein>
<dbReference type="PANTHER" id="PTHR31793:SF27">
    <property type="entry name" value="NOVEL THIOESTERASE SUPERFAMILY DOMAIN AND SAPOSIN A-TYPE DOMAIN CONTAINING PROTEIN (0610012H03RIK)"/>
    <property type="match status" value="1"/>
</dbReference>
<dbReference type="InterPro" id="IPR006684">
    <property type="entry name" value="YbgC/YbaW"/>
</dbReference>
<comment type="similarity">
    <text evidence="1">Belongs to the 4-hydroxybenzoyl-CoA thioesterase family.</text>
</comment>
<dbReference type="CDD" id="cd00586">
    <property type="entry name" value="4HBT"/>
    <property type="match status" value="1"/>
</dbReference>
<keyword evidence="4" id="KW-1185">Reference proteome</keyword>
<dbReference type="SUPFAM" id="SSF54637">
    <property type="entry name" value="Thioesterase/thiol ester dehydrase-isomerase"/>
    <property type="match status" value="1"/>
</dbReference>
<dbReference type="Gene3D" id="3.10.129.10">
    <property type="entry name" value="Hotdog Thioesterase"/>
    <property type="match status" value="1"/>
</dbReference>
<evidence type="ECO:0000313" key="4">
    <source>
        <dbReference type="Proteomes" id="UP000269923"/>
    </source>
</evidence>
<dbReference type="GO" id="GO:0047617">
    <property type="term" value="F:fatty acyl-CoA hydrolase activity"/>
    <property type="evidence" value="ECO:0007669"/>
    <property type="project" value="TreeGrafter"/>
</dbReference>
<reference evidence="3 4" key="1">
    <citation type="submission" date="2018-11" db="EMBL/GenBank/DDBJ databases">
        <title>Genomes From Bacteria Associated with the Canine Oral Cavity: a Test Case for Automated Genome-Based Taxonomic Assignment.</title>
        <authorList>
            <person name="Coil D.A."/>
            <person name="Jospin G."/>
            <person name="Darling A.E."/>
            <person name="Wallis C."/>
            <person name="Davis I.J."/>
            <person name="Harris S."/>
            <person name="Eisen J.A."/>
            <person name="Holcombe L.J."/>
            <person name="O'Flynn C."/>
        </authorList>
    </citation>
    <scope>NUCLEOTIDE SEQUENCE [LARGE SCALE GENOMIC DNA]</scope>
    <source>
        <strain evidence="3 4">COT-280</strain>
    </source>
</reference>
<dbReference type="STRING" id="1121352.GCA_000620925_00007"/>
<dbReference type="EMBL" id="RQYC01000008">
    <property type="protein sequence ID" value="RRD90040.1"/>
    <property type="molecule type" value="Genomic_DNA"/>
</dbReference>
<dbReference type="PANTHER" id="PTHR31793">
    <property type="entry name" value="4-HYDROXYBENZOYL-COA THIOESTERASE FAMILY MEMBER"/>
    <property type="match status" value="1"/>
</dbReference>
<accession>A0A3P2A726</accession>
<gene>
    <name evidence="3" type="ORF">EII21_06340</name>
</gene>
<dbReference type="AlphaFoldDB" id="A0A3P2A726"/>
<dbReference type="OrthoDB" id="9800856at2"/>
<keyword evidence="2" id="KW-0378">Hydrolase</keyword>
<dbReference type="Proteomes" id="UP000269923">
    <property type="component" value="Unassembled WGS sequence"/>
</dbReference>
<dbReference type="InterPro" id="IPR029069">
    <property type="entry name" value="HotDog_dom_sf"/>
</dbReference>
<organism evidence="3 4">
    <name type="scientific">Conchiformibius steedae</name>
    <dbReference type="NCBI Taxonomy" id="153493"/>
    <lineage>
        <taxon>Bacteria</taxon>
        <taxon>Pseudomonadati</taxon>
        <taxon>Pseudomonadota</taxon>
        <taxon>Betaproteobacteria</taxon>
        <taxon>Neisseriales</taxon>
        <taxon>Neisseriaceae</taxon>
        <taxon>Conchiformibius</taxon>
    </lineage>
</organism>
<evidence type="ECO:0000256" key="1">
    <source>
        <dbReference type="ARBA" id="ARBA00005953"/>
    </source>
</evidence>
<dbReference type="PIRSF" id="PIRSF003230">
    <property type="entry name" value="YbgC"/>
    <property type="match status" value="1"/>
</dbReference>
<sequence>MPEHIYFSSESTLAVPFFDVDTLEVAWHGHYVKYFEIARCDLLDQIGHNYNDMRQAGFAWPIVRLEIKYLRPARFGQKLTIRADVVEYESCLKVRYTIFDTLTHTVLTRGFTMQAAVRLDNGEMQLQTPAVWQQAIRSHTRFSDN</sequence>
<dbReference type="Pfam" id="PF13279">
    <property type="entry name" value="4HBT_2"/>
    <property type="match status" value="1"/>
</dbReference>
<evidence type="ECO:0000256" key="2">
    <source>
        <dbReference type="ARBA" id="ARBA00022801"/>
    </source>
</evidence>